<gene>
    <name evidence="1" type="ORF">L6164_030686</name>
</gene>
<reference evidence="1 2" key="1">
    <citation type="journal article" date="2022" name="DNA Res.">
        <title>Chromosomal-level genome assembly of the orchid tree Bauhinia variegata (Leguminosae; Cercidoideae) supports the allotetraploid origin hypothesis of Bauhinia.</title>
        <authorList>
            <person name="Zhong Y."/>
            <person name="Chen Y."/>
            <person name="Zheng D."/>
            <person name="Pang J."/>
            <person name="Liu Y."/>
            <person name="Luo S."/>
            <person name="Meng S."/>
            <person name="Qian L."/>
            <person name="Wei D."/>
            <person name="Dai S."/>
            <person name="Zhou R."/>
        </authorList>
    </citation>
    <scope>NUCLEOTIDE SEQUENCE [LARGE SCALE GENOMIC DNA]</scope>
    <source>
        <strain evidence="1">BV-YZ2020</strain>
    </source>
</reference>
<proteinExistence type="predicted"/>
<dbReference type="Proteomes" id="UP000828941">
    <property type="component" value="Chromosome 12"/>
</dbReference>
<organism evidence="1 2">
    <name type="scientific">Bauhinia variegata</name>
    <name type="common">Purple orchid tree</name>
    <name type="synonym">Phanera variegata</name>
    <dbReference type="NCBI Taxonomy" id="167791"/>
    <lineage>
        <taxon>Eukaryota</taxon>
        <taxon>Viridiplantae</taxon>
        <taxon>Streptophyta</taxon>
        <taxon>Embryophyta</taxon>
        <taxon>Tracheophyta</taxon>
        <taxon>Spermatophyta</taxon>
        <taxon>Magnoliopsida</taxon>
        <taxon>eudicotyledons</taxon>
        <taxon>Gunneridae</taxon>
        <taxon>Pentapetalae</taxon>
        <taxon>rosids</taxon>
        <taxon>fabids</taxon>
        <taxon>Fabales</taxon>
        <taxon>Fabaceae</taxon>
        <taxon>Cercidoideae</taxon>
        <taxon>Cercideae</taxon>
        <taxon>Bauhiniinae</taxon>
        <taxon>Bauhinia</taxon>
    </lineage>
</organism>
<protein>
    <submittedName>
        <fullName evidence="1">Uncharacterized protein</fullName>
    </submittedName>
</protein>
<keyword evidence="2" id="KW-1185">Reference proteome</keyword>
<accession>A0ACB9LDG7</accession>
<name>A0ACB9LDG7_BAUVA</name>
<comment type="caution">
    <text evidence="1">The sequence shown here is derived from an EMBL/GenBank/DDBJ whole genome shotgun (WGS) entry which is preliminary data.</text>
</comment>
<sequence length="199" mass="21436">MLFSNGIEVETVSKVCATLQLIPLDMSSHGQYKTNYASQAAQHELQENSKGSRQRYYSLPGFFNRKAAEQSAAEVALVELAKSGDVNQSISQPVQTWRALLLCLSEIGGIRYIGAAAKTKIEAEIKAARTALLAIQSSASNSSGNLVGHSQLTVIPCKKRGAESVADADESVITKPKKARLKRKTPKRGPSGDKMGYKP</sequence>
<dbReference type="EMBL" id="CM039437">
    <property type="protein sequence ID" value="KAI4307508.1"/>
    <property type="molecule type" value="Genomic_DNA"/>
</dbReference>
<evidence type="ECO:0000313" key="1">
    <source>
        <dbReference type="EMBL" id="KAI4307508.1"/>
    </source>
</evidence>
<evidence type="ECO:0000313" key="2">
    <source>
        <dbReference type="Proteomes" id="UP000828941"/>
    </source>
</evidence>